<dbReference type="AlphaFoldDB" id="A0AAW1SSK4"/>
<organism evidence="1 2">
    <name type="scientific">Apatococcus fuscideae</name>
    <dbReference type="NCBI Taxonomy" id="2026836"/>
    <lineage>
        <taxon>Eukaryota</taxon>
        <taxon>Viridiplantae</taxon>
        <taxon>Chlorophyta</taxon>
        <taxon>core chlorophytes</taxon>
        <taxon>Trebouxiophyceae</taxon>
        <taxon>Chlorellales</taxon>
        <taxon>Chlorellaceae</taxon>
        <taxon>Apatococcus</taxon>
    </lineage>
</organism>
<keyword evidence="2" id="KW-1185">Reference proteome</keyword>
<reference evidence="1 2" key="1">
    <citation type="journal article" date="2024" name="Nat. Commun.">
        <title>Phylogenomics reveals the evolutionary origins of lichenization in chlorophyte algae.</title>
        <authorList>
            <person name="Puginier C."/>
            <person name="Libourel C."/>
            <person name="Otte J."/>
            <person name="Skaloud P."/>
            <person name="Haon M."/>
            <person name="Grisel S."/>
            <person name="Petersen M."/>
            <person name="Berrin J.G."/>
            <person name="Delaux P.M."/>
            <person name="Dal Grande F."/>
            <person name="Keller J."/>
        </authorList>
    </citation>
    <scope>NUCLEOTIDE SEQUENCE [LARGE SCALE GENOMIC DNA]</scope>
    <source>
        <strain evidence="1 2">SAG 2523</strain>
    </source>
</reference>
<protein>
    <submittedName>
        <fullName evidence="1">Uncharacterized protein</fullName>
    </submittedName>
</protein>
<name>A0AAW1SSK4_9CHLO</name>
<evidence type="ECO:0000313" key="2">
    <source>
        <dbReference type="Proteomes" id="UP001485043"/>
    </source>
</evidence>
<dbReference type="Proteomes" id="UP001485043">
    <property type="component" value="Unassembled WGS sequence"/>
</dbReference>
<proteinExistence type="predicted"/>
<accession>A0AAW1SSK4</accession>
<gene>
    <name evidence="1" type="ORF">WJX84_006658</name>
</gene>
<evidence type="ECO:0000313" key="1">
    <source>
        <dbReference type="EMBL" id="KAK9857567.1"/>
    </source>
</evidence>
<sequence>MIKPETDTQLKAQRALPIQAAATHLLRRRPRLPGQPKSLRNLNQQHPQLVLPRATLNPAEASHLCGGWGALPLSVLCTL</sequence>
<dbReference type="EMBL" id="JALJOV010000968">
    <property type="protein sequence ID" value="KAK9857567.1"/>
    <property type="molecule type" value="Genomic_DNA"/>
</dbReference>
<comment type="caution">
    <text evidence="1">The sequence shown here is derived from an EMBL/GenBank/DDBJ whole genome shotgun (WGS) entry which is preliminary data.</text>
</comment>